<feature type="compositionally biased region" description="Gly residues" evidence="1">
    <location>
        <begin position="292"/>
        <end position="304"/>
    </location>
</feature>
<dbReference type="AlphaFoldDB" id="A0A9E7LAP2"/>
<dbReference type="Proteomes" id="UP001055439">
    <property type="component" value="Chromosome 9"/>
</dbReference>
<gene>
    <name evidence="2" type="ORF">MUK42_14824</name>
</gene>
<feature type="compositionally biased region" description="Basic and acidic residues" evidence="1">
    <location>
        <begin position="140"/>
        <end position="149"/>
    </location>
</feature>
<dbReference type="EMBL" id="CP097511">
    <property type="protein sequence ID" value="URE46551.1"/>
    <property type="molecule type" value="Genomic_DNA"/>
</dbReference>
<proteinExistence type="predicted"/>
<name>A0A9E7LAP2_9LILI</name>
<dbReference type="OrthoDB" id="2019572at2759"/>
<keyword evidence="3" id="KW-1185">Reference proteome</keyword>
<evidence type="ECO:0000256" key="1">
    <source>
        <dbReference type="SAM" id="MobiDB-lite"/>
    </source>
</evidence>
<feature type="region of interest" description="Disordered" evidence="1">
    <location>
        <begin position="262"/>
        <end position="307"/>
    </location>
</feature>
<feature type="region of interest" description="Disordered" evidence="1">
    <location>
        <begin position="108"/>
        <end position="239"/>
    </location>
</feature>
<evidence type="ECO:0000313" key="3">
    <source>
        <dbReference type="Proteomes" id="UP001055439"/>
    </source>
</evidence>
<accession>A0A9E7LAP2</accession>
<protein>
    <submittedName>
        <fullName evidence="2">Uncharacterized protein</fullName>
    </submittedName>
</protein>
<reference evidence="2" key="1">
    <citation type="submission" date="2022-05" db="EMBL/GenBank/DDBJ databases">
        <title>The Musa troglodytarum L. genome provides insights into the mechanism of non-climacteric behaviour and enrichment of carotenoids.</title>
        <authorList>
            <person name="Wang J."/>
        </authorList>
    </citation>
    <scope>NUCLEOTIDE SEQUENCE</scope>
    <source>
        <tissue evidence="2">Leaf</tissue>
    </source>
</reference>
<organism evidence="2 3">
    <name type="scientific">Musa troglodytarum</name>
    <name type="common">fe'i banana</name>
    <dbReference type="NCBI Taxonomy" id="320322"/>
    <lineage>
        <taxon>Eukaryota</taxon>
        <taxon>Viridiplantae</taxon>
        <taxon>Streptophyta</taxon>
        <taxon>Embryophyta</taxon>
        <taxon>Tracheophyta</taxon>
        <taxon>Spermatophyta</taxon>
        <taxon>Magnoliopsida</taxon>
        <taxon>Liliopsida</taxon>
        <taxon>Zingiberales</taxon>
        <taxon>Musaceae</taxon>
        <taxon>Musa</taxon>
    </lineage>
</organism>
<evidence type="ECO:0000313" key="2">
    <source>
        <dbReference type="EMBL" id="URE46551.1"/>
    </source>
</evidence>
<feature type="region of interest" description="Disordered" evidence="1">
    <location>
        <begin position="23"/>
        <end position="70"/>
    </location>
</feature>
<sequence>MVRHQPDLTRRLCRHRRRPRRPICRVLPTVPPPPRLPLPRHSRGRPDGQPISLRPPPPRRPPLRLCERPLRPVRRRLGRRRPRVPGARRWTPELPVRWLLHYAPSRSGRRLREGRGGSLRRGSVRSVPPPADRHACRHNLRPDLGDRPGRGLGRGGNAVPEGHGRHGDAPNGRGAHHQRRAVRFAGLRDGLQPVPEPRVVPARPTRRPAVHDADSNNHPSDVPLHCQPPSGRPRSGGREQPALLLPLRRGLPYGAPCRSLFARVPGGRQGQSPAGDQGGSGEGLVRGRVRDGGGGAAAAGGTDGGEPAERAIRHAFLLAGAEDGKVGRFTGGDEVWVQGTAGREGGAAGVLHGVRGEPDGAKCGSLGPAGALTKLP</sequence>